<evidence type="ECO:0000313" key="11">
    <source>
        <dbReference type="EMBL" id="KAK7809881.1"/>
    </source>
</evidence>
<keyword evidence="9" id="KW-0395">Inflammatory response</keyword>
<keyword evidence="3" id="KW-0202">Cytokine</keyword>
<keyword evidence="7" id="KW-1015">Disulfide bond</keyword>
<keyword evidence="8" id="KW-0325">Glycoprotein</keyword>
<keyword evidence="10" id="KW-1133">Transmembrane helix</keyword>
<keyword evidence="12" id="KW-1185">Reference proteome</keyword>
<reference evidence="11 12" key="1">
    <citation type="journal article" date="2023" name="bioRxiv">
        <title>Conserved and derived expression patterns and positive selection on dental genes reveal complex evolutionary context of ever-growing rodent molars.</title>
        <authorList>
            <person name="Calamari Z.T."/>
            <person name="Song A."/>
            <person name="Cohen E."/>
            <person name="Akter M."/>
            <person name="Roy R.D."/>
            <person name="Hallikas O."/>
            <person name="Christensen M.M."/>
            <person name="Li P."/>
            <person name="Marangoni P."/>
            <person name="Jernvall J."/>
            <person name="Klein O.D."/>
        </authorList>
    </citation>
    <scope>NUCLEOTIDE SEQUENCE [LARGE SCALE GENOMIC DNA]</scope>
    <source>
        <strain evidence="11">V071</strain>
    </source>
</reference>
<comment type="caution">
    <text evidence="11">The sequence shown here is derived from an EMBL/GenBank/DDBJ whole genome shotgun (WGS) entry which is preliminary data.</text>
</comment>
<keyword evidence="5" id="KW-0399">Innate immunity</keyword>
<dbReference type="SUPFAM" id="SSF57501">
    <property type="entry name" value="Cystine-knot cytokines"/>
    <property type="match status" value="1"/>
</dbReference>
<dbReference type="GO" id="GO:0005125">
    <property type="term" value="F:cytokine activity"/>
    <property type="evidence" value="ECO:0007669"/>
    <property type="project" value="UniProtKB-KW"/>
</dbReference>
<keyword evidence="6" id="KW-0732">Signal</keyword>
<evidence type="ECO:0000256" key="4">
    <source>
        <dbReference type="ARBA" id="ARBA00022525"/>
    </source>
</evidence>
<dbReference type="Pfam" id="PF06083">
    <property type="entry name" value="IL17"/>
    <property type="match status" value="1"/>
</dbReference>
<dbReference type="Gene3D" id="2.10.90.10">
    <property type="entry name" value="Cystine-knot cytokines"/>
    <property type="match status" value="1"/>
</dbReference>
<dbReference type="GO" id="GO:0045087">
    <property type="term" value="P:innate immune response"/>
    <property type="evidence" value="ECO:0007669"/>
    <property type="project" value="UniProtKB-KW"/>
</dbReference>
<proteinExistence type="inferred from homology"/>
<dbReference type="Proteomes" id="UP001488838">
    <property type="component" value="Unassembled WGS sequence"/>
</dbReference>
<dbReference type="GO" id="GO:0010557">
    <property type="term" value="P:positive regulation of macromolecule biosynthetic process"/>
    <property type="evidence" value="ECO:0007669"/>
    <property type="project" value="UniProtKB-ARBA"/>
</dbReference>
<protein>
    <recommendedName>
        <fullName evidence="13">Interleukin-17A</fullName>
    </recommendedName>
</protein>
<dbReference type="GO" id="GO:0080090">
    <property type="term" value="P:regulation of primary metabolic process"/>
    <property type="evidence" value="ECO:0007669"/>
    <property type="project" value="UniProtKB-ARBA"/>
</dbReference>
<evidence type="ECO:0000313" key="12">
    <source>
        <dbReference type="Proteomes" id="UP001488838"/>
    </source>
</evidence>
<comment type="similarity">
    <text evidence="2">Belongs to the IL-17 family.</text>
</comment>
<comment type="subcellular location">
    <subcellularLocation>
        <location evidence="1">Secreted</location>
    </subcellularLocation>
</comment>
<evidence type="ECO:0000256" key="7">
    <source>
        <dbReference type="ARBA" id="ARBA00023157"/>
    </source>
</evidence>
<accession>A0AAW0I644</accession>
<dbReference type="InterPro" id="IPR020440">
    <property type="entry name" value="IL-17_chr"/>
</dbReference>
<evidence type="ECO:0000256" key="8">
    <source>
        <dbReference type="ARBA" id="ARBA00023180"/>
    </source>
</evidence>
<evidence type="ECO:0000256" key="9">
    <source>
        <dbReference type="ARBA" id="ARBA00023198"/>
    </source>
</evidence>
<evidence type="ECO:0000256" key="1">
    <source>
        <dbReference type="ARBA" id="ARBA00004613"/>
    </source>
</evidence>
<dbReference type="GO" id="GO:0006954">
    <property type="term" value="P:inflammatory response"/>
    <property type="evidence" value="ECO:0007669"/>
    <property type="project" value="UniProtKB-KW"/>
</dbReference>
<dbReference type="EMBL" id="JBBHLL010000210">
    <property type="protein sequence ID" value="KAK7809881.1"/>
    <property type="molecule type" value="Genomic_DNA"/>
</dbReference>
<organism evidence="11 12">
    <name type="scientific">Myodes glareolus</name>
    <name type="common">Bank vole</name>
    <name type="synonym">Clethrionomys glareolus</name>
    <dbReference type="NCBI Taxonomy" id="447135"/>
    <lineage>
        <taxon>Eukaryota</taxon>
        <taxon>Metazoa</taxon>
        <taxon>Chordata</taxon>
        <taxon>Craniata</taxon>
        <taxon>Vertebrata</taxon>
        <taxon>Euteleostomi</taxon>
        <taxon>Mammalia</taxon>
        <taxon>Eutheria</taxon>
        <taxon>Euarchontoglires</taxon>
        <taxon>Glires</taxon>
        <taxon>Rodentia</taxon>
        <taxon>Myomorpha</taxon>
        <taxon>Muroidea</taxon>
        <taxon>Cricetidae</taxon>
        <taxon>Arvicolinae</taxon>
        <taxon>Myodes</taxon>
    </lineage>
</organism>
<sequence>MRELLRASQMNAIAKGIQRAYQTPFIKQELLVCLMFVLNSLLLLLLLSLEAVVKAGLPIPQSSGCPNTEGKNFLQNVKVNLTVLNSLSPKLSSRRPSDYLNRSTSPWTLHRNEDPNRYPSVIWEAQCRHQRCVNAQGKLEHHMNSVLLQQEILVLRREPENCPFSFRVDKMLVGVGCTCVSSIVRHVA</sequence>
<keyword evidence="10" id="KW-0812">Transmembrane</keyword>
<dbReference type="GO" id="GO:0005615">
    <property type="term" value="C:extracellular space"/>
    <property type="evidence" value="ECO:0007669"/>
    <property type="project" value="UniProtKB-KW"/>
</dbReference>
<dbReference type="InterPro" id="IPR010345">
    <property type="entry name" value="IL-17_fam"/>
</dbReference>
<keyword evidence="10" id="KW-0472">Membrane</keyword>
<dbReference type="AlphaFoldDB" id="A0AAW0I644"/>
<gene>
    <name evidence="11" type="ORF">U0070_000267</name>
</gene>
<evidence type="ECO:0000256" key="5">
    <source>
        <dbReference type="ARBA" id="ARBA00022588"/>
    </source>
</evidence>
<evidence type="ECO:0008006" key="13">
    <source>
        <dbReference type="Google" id="ProtNLM"/>
    </source>
</evidence>
<dbReference type="PRINTS" id="PR01932">
    <property type="entry name" value="INTRLEUKIN17"/>
</dbReference>
<dbReference type="FunFam" id="2.10.90.10:FF:000038">
    <property type="entry name" value="Interleukin-17A"/>
    <property type="match status" value="1"/>
</dbReference>
<evidence type="ECO:0000256" key="10">
    <source>
        <dbReference type="SAM" id="Phobius"/>
    </source>
</evidence>
<feature type="transmembrane region" description="Helical" evidence="10">
    <location>
        <begin position="30"/>
        <end position="49"/>
    </location>
</feature>
<evidence type="ECO:0000256" key="3">
    <source>
        <dbReference type="ARBA" id="ARBA00022514"/>
    </source>
</evidence>
<evidence type="ECO:0000256" key="2">
    <source>
        <dbReference type="ARBA" id="ARBA00007236"/>
    </source>
</evidence>
<name>A0AAW0I644_MYOGA</name>
<dbReference type="InterPro" id="IPR029034">
    <property type="entry name" value="Cystine-knot_cytokine"/>
</dbReference>
<evidence type="ECO:0000256" key="6">
    <source>
        <dbReference type="ARBA" id="ARBA00022729"/>
    </source>
</evidence>
<dbReference type="GO" id="GO:0010468">
    <property type="term" value="P:regulation of gene expression"/>
    <property type="evidence" value="ECO:0007669"/>
    <property type="project" value="UniProtKB-ARBA"/>
</dbReference>
<keyword evidence="5" id="KW-0391">Immunity</keyword>
<keyword evidence="4" id="KW-0964">Secreted</keyword>